<evidence type="ECO:0000313" key="2">
    <source>
        <dbReference type="Proteomes" id="UP000267096"/>
    </source>
</evidence>
<keyword evidence="2" id="KW-1185">Reference proteome</keyword>
<gene>
    <name evidence="1" type="ORF">ASIM_LOCUS20968</name>
</gene>
<protein>
    <submittedName>
        <fullName evidence="1 3">Uncharacterized protein</fullName>
    </submittedName>
</protein>
<evidence type="ECO:0000313" key="1">
    <source>
        <dbReference type="EMBL" id="VDK81981.1"/>
    </source>
</evidence>
<organism evidence="3">
    <name type="scientific">Anisakis simplex</name>
    <name type="common">Herring worm</name>
    <dbReference type="NCBI Taxonomy" id="6269"/>
    <lineage>
        <taxon>Eukaryota</taxon>
        <taxon>Metazoa</taxon>
        <taxon>Ecdysozoa</taxon>
        <taxon>Nematoda</taxon>
        <taxon>Chromadorea</taxon>
        <taxon>Rhabditida</taxon>
        <taxon>Spirurina</taxon>
        <taxon>Ascaridomorpha</taxon>
        <taxon>Ascaridoidea</taxon>
        <taxon>Anisakidae</taxon>
        <taxon>Anisakis</taxon>
        <taxon>Anisakis simplex complex</taxon>
    </lineage>
</organism>
<dbReference type="EMBL" id="UYRR01041924">
    <property type="protein sequence ID" value="VDK81981.1"/>
    <property type="molecule type" value="Genomic_DNA"/>
</dbReference>
<sequence>MPQNPYFPSGRLTLRQQIAFPQIVSPGTDSPDPRQGWFMK</sequence>
<name>A0A0M3KKS0_ANISI</name>
<reference evidence="1 2" key="2">
    <citation type="submission" date="2018-11" db="EMBL/GenBank/DDBJ databases">
        <authorList>
            <consortium name="Pathogen Informatics"/>
        </authorList>
    </citation>
    <scope>NUCLEOTIDE SEQUENCE [LARGE SCALE GENOMIC DNA]</scope>
</reference>
<dbReference type="Proteomes" id="UP000267096">
    <property type="component" value="Unassembled WGS sequence"/>
</dbReference>
<reference evidence="3" key="1">
    <citation type="submission" date="2017-02" db="UniProtKB">
        <authorList>
            <consortium name="WormBaseParasite"/>
        </authorList>
    </citation>
    <scope>IDENTIFICATION</scope>
</reference>
<accession>A0A0M3KKS0</accession>
<proteinExistence type="predicted"/>
<dbReference type="WBParaSite" id="ASIM_0002160201-mRNA-1">
    <property type="protein sequence ID" value="ASIM_0002160201-mRNA-1"/>
    <property type="gene ID" value="ASIM_0002160201"/>
</dbReference>
<evidence type="ECO:0000313" key="3">
    <source>
        <dbReference type="WBParaSite" id="ASIM_0002160201-mRNA-1"/>
    </source>
</evidence>
<dbReference type="AlphaFoldDB" id="A0A0M3KKS0"/>